<keyword evidence="15" id="KW-1185">Reference proteome</keyword>
<dbReference type="Pfam" id="PF00090">
    <property type="entry name" value="TSP_1"/>
    <property type="match status" value="5"/>
</dbReference>
<dbReference type="PANTHER" id="PTHR11036:SF78">
    <property type="entry name" value="SEMAPHORIN-5A"/>
    <property type="match status" value="1"/>
</dbReference>
<evidence type="ECO:0000256" key="5">
    <source>
        <dbReference type="ARBA" id="ARBA00022782"/>
    </source>
</evidence>
<reference evidence="15" key="1">
    <citation type="submission" date="2012-07" db="EMBL/GenBank/DDBJ databases">
        <title>Genome of the Chinese tree shrew, a rising model animal genetically related to primates.</title>
        <authorList>
            <person name="Zhang G."/>
            <person name="Fan Y."/>
            <person name="Yao Y."/>
            <person name="Huang Z."/>
        </authorList>
    </citation>
    <scope>NUCLEOTIDE SEQUENCE [LARGE SCALE GENOMIC DNA]</scope>
</reference>
<organism evidence="14 15">
    <name type="scientific">Tupaia chinensis</name>
    <name type="common">Chinese tree shrew</name>
    <name type="synonym">Tupaia belangeri chinensis</name>
    <dbReference type="NCBI Taxonomy" id="246437"/>
    <lineage>
        <taxon>Eukaryota</taxon>
        <taxon>Metazoa</taxon>
        <taxon>Chordata</taxon>
        <taxon>Craniata</taxon>
        <taxon>Vertebrata</taxon>
        <taxon>Euteleostomi</taxon>
        <taxon>Mammalia</taxon>
        <taxon>Eutheria</taxon>
        <taxon>Euarchontoglires</taxon>
        <taxon>Scandentia</taxon>
        <taxon>Tupaiidae</taxon>
        <taxon>Tupaia</taxon>
    </lineage>
</organism>
<feature type="domain" description="Sema" evidence="13">
    <location>
        <begin position="16"/>
        <end position="334"/>
    </location>
</feature>
<dbReference type="GO" id="GO:0071526">
    <property type="term" value="P:semaphorin-plexin signaling pathway"/>
    <property type="evidence" value="ECO:0007669"/>
    <property type="project" value="TreeGrafter"/>
</dbReference>
<dbReference type="PANTHER" id="PTHR11036">
    <property type="entry name" value="SEMAPHORIN"/>
    <property type="match status" value="1"/>
</dbReference>
<evidence type="ECO:0000256" key="4">
    <source>
        <dbReference type="ARBA" id="ARBA00022737"/>
    </source>
</evidence>
<comment type="caution">
    <text evidence="11">Lacks conserved residue(s) required for the propagation of feature annotation.</text>
</comment>
<dbReference type="PRINTS" id="PR01705">
    <property type="entry name" value="TSP1REPEAT"/>
</dbReference>
<keyword evidence="7 12" id="KW-1133">Transmembrane helix</keyword>
<dbReference type="Gene3D" id="2.130.10.10">
    <property type="entry name" value="YVTN repeat-like/Quinoprotein amine dehydrogenase"/>
    <property type="match status" value="3"/>
</dbReference>
<protein>
    <submittedName>
        <fullName evidence="14">Semaphorin-5A</fullName>
    </submittedName>
</protein>
<dbReference type="SUPFAM" id="SSF82895">
    <property type="entry name" value="TSP-1 type 1 repeat"/>
    <property type="match status" value="6"/>
</dbReference>
<dbReference type="FunFam" id="3.30.1680.10:FF:000003">
    <property type="entry name" value="semaphorin-5B isoform X1"/>
    <property type="match status" value="1"/>
</dbReference>
<evidence type="ECO:0000313" key="15">
    <source>
        <dbReference type="Proteomes" id="UP000011518"/>
    </source>
</evidence>
<feature type="transmembrane region" description="Helical" evidence="12">
    <location>
        <begin position="1204"/>
        <end position="1226"/>
    </location>
</feature>
<evidence type="ECO:0000256" key="9">
    <source>
        <dbReference type="ARBA" id="ARBA00023157"/>
    </source>
</evidence>
<keyword evidence="10" id="KW-0325">Glycoprotein</keyword>
<accession>L9L698</accession>
<evidence type="ECO:0000256" key="6">
    <source>
        <dbReference type="ARBA" id="ARBA00022902"/>
    </source>
</evidence>
<dbReference type="GO" id="GO:0030215">
    <property type="term" value="F:semaphorin receptor binding"/>
    <property type="evidence" value="ECO:0007669"/>
    <property type="project" value="InterPro"/>
</dbReference>
<dbReference type="SUPFAM" id="SSF103575">
    <property type="entry name" value="Plexin repeat"/>
    <property type="match status" value="1"/>
</dbReference>
<dbReference type="InterPro" id="IPR000884">
    <property type="entry name" value="TSP1_rpt"/>
</dbReference>
<dbReference type="PROSITE" id="PS51004">
    <property type="entry name" value="SEMA"/>
    <property type="match status" value="1"/>
</dbReference>
<evidence type="ECO:0000313" key="14">
    <source>
        <dbReference type="EMBL" id="ELW70159.1"/>
    </source>
</evidence>
<dbReference type="InterPro" id="IPR016201">
    <property type="entry name" value="PSI"/>
</dbReference>
<dbReference type="Gene3D" id="2.20.100.10">
    <property type="entry name" value="Thrombospondin type-1 (TSP1) repeat"/>
    <property type="match status" value="6"/>
</dbReference>
<feature type="transmembrane region" description="Helical" evidence="12">
    <location>
        <begin position="7"/>
        <end position="28"/>
    </location>
</feature>
<sequence length="1350" mass="151635">MIPRRKIIHFYLFIYLFIFSYLEIGPWLREFRAKNAVDFSQLTFDPGQKELVVGARNYLFRLQLEDLSLIQAVEWECDEATKKACYSKGKSKEECQNYIRVLLVGGDRLFTCGTNAFTPVCTNRSLSNLTEVHDQISGMARCPYSPQHNSTALLTAGGELYAATAMDFPGRDPAIYRSLGTLPPLRTAQYNSKWLNEPNFVSSYDIGNFTYFFFRENAVEHDCGKTVFSRAARVCKNDIGGRFLLEDTWTTFMKARLNCSRPGEVPFYYHELQSTFFLPELDLIYGIFTTNVNSIAASAVCVFNLSAISQAFNGPFKYQENSRSAWLPYPNPNPNFQVIAGVRGSPGNPMKDVKSCAEMMELKWKTELKNGLVDEEAVDWRSKYGDWALSTKTLDTQCRFAAMWEEQAVNEPRLEKGPKCSKLQNQFWTGQADNSVRNRVQKDNECGTVDQGLYVNLTERNLQDAQKFLLMHDVVQPVSTAPSFLEDDSRFSHVVVDVVQGRDALVHIIYLATVFIEHLLFSCSTETPGREPVHSRSCPAVLKSDILTGNTGEGAGAQLVLSCCLEADILTGNTGEGAGAQLALSCCLEADILTGQQMLNKTKLPEAYRLEGQKRPKEESGTWSLEMGGHLVEKVRTNVPERKNRLCKHADIERAEVSGKDYGTIKKVRAPLNQTSGSCLLEEIELFPERQREPIRSLRILHSQSVLFVGLREHVVKIPLKRCQFHRTRSTCIGAQDPYCGWDVVMKKCTSLEDSLSMTQWEQSITACPTRNLTVDGHFGTWSPWTPCTHTDGSAVGSCLCRTRSCDSPAPQCGGWQTEGPSVEIANCSRNGGWTPWTSWSPCSTSCGIGFQVRQRSCSNPTPRHGGRVCVGQNREERYCNEHLLCPPHMFWTGWGPWERCTAQCGGGIQARRRTCENGPDCVGCNVEYQPCNTNACPELKKTTPWTPWTPVNISDNGGHYEQRFRYTCKARLPDPNLLEVGRQRIEMRYCSSDGTSGCSTDGLSGDFLRAGRYSAHTVNGAWSAWTSWSQCSRDCSRGIRNRKRVCNNPEPKYGGMPCLGPSLEYQECNILPCPVDGVWSCWSAWSKCSATCGGGHYMRTRSCTNPAPAYGGDICLGLHTEEALCNTQSCPESWSEWSDWSECDPSGVQVRARQCILLFPVGSQCSGNTTESRPCVFDSNFIPEVSVARSSSMEEKRCGEFNMFHMIAVGLSSSILGCLLTLLVYTYCQRFQQQSHDATVIHPVSPAPLNTSITNHINKLDKYDSVEAIKLKNIEQNVMLDFWQWFLKRLFHTTFMQPYIKDALYTASSRWIRVSFKGHELLYQKSGTCYRSVKNRKLLSSEDTVHTAK</sequence>
<keyword evidence="9" id="KW-1015">Disulfide bond</keyword>
<dbReference type="Pfam" id="PF01403">
    <property type="entry name" value="Sema"/>
    <property type="match status" value="2"/>
</dbReference>
<comment type="subcellular location">
    <subcellularLocation>
        <location evidence="1">Membrane</location>
        <topology evidence="1">Single-pass membrane protein</topology>
    </subcellularLocation>
</comment>
<dbReference type="GO" id="GO:0001755">
    <property type="term" value="P:neural crest cell migration"/>
    <property type="evidence" value="ECO:0007669"/>
    <property type="project" value="TreeGrafter"/>
</dbReference>
<dbReference type="SMART" id="SM00423">
    <property type="entry name" value="PSI"/>
    <property type="match status" value="1"/>
</dbReference>
<dbReference type="InterPro" id="IPR036383">
    <property type="entry name" value="TSP1_rpt_sf"/>
</dbReference>
<evidence type="ECO:0000256" key="7">
    <source>
        <dbReference type="ARBA" id="ARBA00022989"/>
    </source>
</evidence>
<dbReference type="SMART" id="SM00630">
    <property type="entry name" value="Sema"/>
    <property type="match status" value="1"/>
</dbReference>
<evidence type="ECO:0000256" key="10">
    <source>
        <dbReference type="ARBA" id="ARBA00023180"/>
    </source>
</evidence>
<evidence type="ECO:0000256" key="3">
    <source>
        <dbReference type="ARBA" id="ARBA00022692"/>
    </source>
</evidence>
<dbReference type="FunCoup" id="L9L698">
    <property type="interactions" value="148"/>
</dbReference>
<dbReference type="STRING" id="246437.L9L698"/>
<dbReference type="Pfam" id="PF23260">
    <property type="entry name" value="TSP1_2"/>
    <property type="match status" value="1"/>
</dbReference>
<dbReference type="Proteomes" id="UP000011518">
    <property type="component" value="Unassembled WGS sequence"/>
</dbReference>
<evidence type="ECO:0000256" key="12">
    <source>
        <dbReference type="SAM" id="Phobius"/>
    </source>
</evidence>
<evidence type="ECO:0000256" key="2">
    <source>
        <dbReference type="ARBA" id="ARBA00022473"/>
    </source>
</evidence>
<dbReference type="InterPro" id="IPR015943">
    <property type="entry name" value="WD40/YVTN_repeat-like_dom_sf"/>
</dbReference>
<dbReference type="InterPro" id="IPR036352">
    <property type="entry name" value="Semap_dom_sf"/>
</dbReference>
<keyword evidence="6" id="KW-0524">Neurogenesis</keyword>
<evidence type="ECO:0000259" key="13">
    <source>
        <dbReference type="PROSITE" id="PS51004"/>
    </source>
</evidence>
<keyword evidence="2" id="KW-0217">Developmental protein</keyword>
<evidence type="ECO:0000256" key="8">
    <source>
        <dbReference type="ARBA" id="ARBA00023136"/>
    </source>
</evidence>
<dbReference type="InterPro" id="IPR002165">
    <property type="entry name" value="Plexin_repeat"/>
</dbReference>
<dbReference type="GO" id="GO:0007411">
    <property type="term" value="P:axon guidance"/>
    <property type="evidence" value="ECO:0007669"/>
    <property type="project" value="TreeGrafter"/>
</dbReference>
<dbReference type="SUPFAM" id="SSF101912">
    <property type="entry name" value="Sema domain"/>
    <property type="match status" value="3"/>
</dbReference>
<reference evidence="15" key="2">
    <citation type="journal article" date="2013" name="Nat. Commun.">
        <title>Genome of the Chinese tree shrew.</title>
        <authorList>
            <person name="Fan Y."/>
            <person name="Huang Z.Y."/>
            <person name="Cao C.C."/>
            <person name="Chen C.S."/>
            <person name="Chen Y.X."/>
            <person name="Fan D.D."/>
            <person name="He J."/>
            <person name="Hou H.L."/>
            <person name="Hu L."/>
            <person name="Hu X.T."/>
            <person name="Jiang X.T."/>
            <person name="Lai R."/>
            <person name="Lang Y.S."/>
            <person name="Liang B."/>
            <person name="Liao S.G."/>
            <person name="Mu D."/>
            <person name="Ma Y.Y."/>
            <person name="Niu Y.Y."/>
            <person name="Sun X.Q."/>
            <person name="Xia J.Q."/>
            <person name="Xiao J."/>
            <person name="Xiong Z.Q."/>
            <person name="Xu L."/>
            <person name="Yang L."/>
            <person name="Zhang Y."/>
            <person name="Zhao W."/>
            <person name="Zhao X.D."/>
            <person name="Zheng Y.T."/>
            <person name="Zhou J.M."/>
            <person name="Zhu Y.B."/>
            <person name="Zhang G.J."/>
            <person name="Wang J."/>
            <person name="Yao Y.G."/>
        </authorList>
    </citation>
    <scope>NUCLEOTIDE SEQUENCE [LARGE SCALE GENOMIC DNA]</scope>
</reference>
<name>L9L698_TUPCH</name>
<dbReference type="InterPro" id="IPR057563">
    <property type="entry name" value="Sema5A/B-like_TSP-1"/>
</dbReference>
<keyword evidence="5" id="KW-0221">Differentiation</keyword>
<dbReference type="PROSITE" id="PS50092">
    <property type="entry name" value="TSP1"/>
    <property type="match status" value="6"/>
</dbReference>
<dbReference type="GO" id="GO:0030335">
    <property type="term" value="P:positive regulation of cell migration"/>
    <property type="evidence" value="ECO:0007669"/>
    <property type="project" value="TreeGrafter"/>
</dbReference>
<proteinExistence type="predicted"/>
<gene>
    <name evidence="14" type="ORF">TREES_T100020303</name>
</gene>
<dbReference type="Gene3D" id="3.30.1680.10">
    <property type="entry name" value="ligand-binding face of the semaphorins, domain 2"/>
    <property type="match status" value="1"/>
</dbReference>
<keyword evidence="4" id="KW-0677">Repeat</keyword>
<dbReference type="FunFam" id="2.20.100.10:FF:000021">
    <property type="entry name" value="semaphorin-5B isoform X1"/>
    <property type="match status" value="1"/>
</dbReference>
<dbReference type="SMART" id="SM00209">
    <property type="entry name" value="TSP1"/>
    <property type="match status" value="6"/>
</dbReference>
<dbReference type="Pfam" id="PF01437">
    <property type="entry name" value="PSI"/>
    <property type="match status" value="1"/>
</dbReference>
<keyword evidence="3 12" id="KW-0812">Transmembrane</keyword>
<dbReference type="InterPro" id="IPR027231">
    <property type="entry name" value="Semaphorin"/>
</dbReference>
<dbReference type="EMBL" id="KB320505">
    <property type="protein sequence ID" value="ELW70159.1"/>
    <property type="molecule type" value="Genomic_DNA"/>
</dbReference>
<dbReference type="FunFam" id="2.20.100.10:FF:000001">
    <property type="entry name" value="semaphorin-5A isoform X1"/>
    <property type="match status" value="4"/>
</dbReference>
<evidence type="ECO:0000256" key="11">
    <source>
        <dbReference type="PROSITE-ProRule" id="PRU00352"/>
    </source>
</evidence>
<dbReference type="InterPro" id="IPR001627">
    <property type="entry name" value="Semap_dom"/>
</dbReference>
<dbReference type="GO" id="GO:0005886">
    <property type="term" value="C:plasma membrane"/>
    <property type="evidence" value="ECO:0007669"/>
    <property type="project" value="TreeGrafter"/>
</dbReference>
<dbReference type="GO" id="GO:0045499">
    <property type="term" value="F:chemorepellent activity"/>
    <property type="evidence" value="ECO:0007669"/>
    <property type="project" value="TreeGrafter"/>
</dbReference>
<evidence type="ECO:0000256" key="1">
    <source>
        <dbReference type="ARBA" id="ARBA00004167"/>
    </source>
</evidence>
<dbReference type="eggNOG" id="KOG3611">
    <property type="taxonomic scope" value="Eukaryota"/>
</dbReference>
<keyword evidence="8 12" id="KW-0472">Membrane</keyword>
<dbReference type="InParanoid" id="L9L698"/>